<dbReference type="OrthoDB" id="1230778at2"/>
<keyword evidence="2" id="KW-1185">Reference proteome</keyword>
<evidence type="ECO:0000313" key="1">
    <source>
        <dbReference type="EMBL" id="OXA93507.1"/>
    </source>
</evidence>
<organism evidence="1 2">
    <name type="scientific">Flavobacterium hercynium</name>
    <dbReference type="NCBI Taxonomy" id="387094"/>
    <lineage>
        <taxon>Bacteria</taxon>
        <taxon>Pseudomonadati</taxon>
        <taxon>Bacteroidota</taxon>
        <taxon>Flavobacteriia</taxon>
        <taxon>Flavobacteriales</taxon>
        <taxon>Flavobacteriaceae</taxon>
        <taxon>Flavobacterium</taxon>
    </lineage>
</organism>
<sequence>MLNITFSQTEIINKIKLLIYTEDPEILTKVDIDDDTLFLEPLLFFYFNYKREEAFTNQFLRELMQGYFIKKEETRINHLFYETEITYLPKLGYFKKDEPEFFEPIEMIKDTNIEILKHSFNLLRPVFSDTAGRLISDSEITFGSTLFDKNISYLTNALLFIKEDSNEHFQLIEQCCKKILLFKTDPNITNSFSSAQAHGIAFLNVYQDEYDEVFFIDDIAHQTGHIILTTLLHDRKMIFIIDEEQKVEDLTKLNDHKTVYTLFHELYTYYAIFLCLDNSLAKNRFKKRQEKEVLGRIGFYLCKCAHDLDRFDIINSFYNGESNVLTDHGKEIFNLIREKYFEVSKKWQSITKEHHMLL</sequence>
<evidence type="ECO:0000313" key="2">
    <source>
        <dbReference type="Proteomes" id="UP000198345"/>
    </source>
</evidence>
<dbReference type="Proteomes" id="UP000198345">
    <property type="component" value="Unassembled WGS sequence"/>
</dbReference>
<comment type="caution">
    <text evidence="1">The sequence shown here is derived from an EMBL/GenBank/DDBJ whole genome shotgun (WGS) entry which is preliminary data.</text>
</comment>
<accession>A0A226HGW7</accession>
<name>A0A226HGW7_9FLAO</name>
<dbReference type="AlphaFoldDB" id="A0A226HGW7"/>
<protein>
    <submittedName>
        <fullName evidence="1">Uncharacterized protein</fullName>
    </submittedName>
</protein>
<dbReference type="RefSeq" id="WP_089049072.1">
    <property type="nucleotide sequence ID" value="NZ_FXTV01000014.1"/>
</dbReference>
<reference evidence="1 2" key="1">
    <citation type="submission" date="2016-11" db="EMBL/GenBank/DDBJ databases">
        <title>Whole genomes of Flavobacteriaceae.</title>
        <authorList>
            <person name="Stine C."/>
            <person name="Li C."/>
            <person name="Tadesse D."/>
        </authorList>
    </citation>
    <scope>NUCLEOTIDE SEQUENCE [LARGE SCALE GENOMIC DNA]</scope>
    <source>
        <strain evidence="1 2">DSM 18292</strain>
    </source>
</reference>
<gene>
    <name evidence="1" type="ORF">B0A66_06665</name>
</gene>
<proteinExistence type="predicted"/>
<dbReference type="EMBL" id="MUGW01000013">
    <property type="protein sequence ID" value="OXA93507.1"/>
    <property type="molecule type" value="Genomic_DNA"/>
</dbReference>